<dbReference type="Gene3D" id="3.40.50.300">
    <property type="entry name" value="P-loop containing nucleotide triphosphate hydrolases"/>
    <property type="match status" value="1"/>
</dbReference>
<reference evidence="2" key="1">
    <citation type="submission" date="2016-10" db="EMBL/GenBank/DDBJ databases">
        <authorList>
            <person name="Varghese N."/>
            <person name="Submissions S."/>
        </authorList>
    </citation>
    <scope>NUCLEOTIDE SEQUENCE [LARGE SCALE GENOMIC DNA]</scope>
    <source>
        <strain evidence="2">DSM 44208</strain>
    </source>
</reference>
<organism evidence="1 2">
    <name type="scientific">Geodermatophilus dictyosporus</name>
    <dbReference type="NCBI Taxonomy" id="1523247"/>
    <lineage>
        <taxon>Bacteria</taxon>
        <taxon>Bacillati</taxon>
        <taxon>Actinomycetota</taxon>
        <taxon>Actinomycetes</taxon>
        <taxon>Geodermatophilales</taxon>
        <taxon>Geodermatophilaceae</taxon>
        <taxon>Geodermatophilus</taxon>
    </lineage>
</organism>
<dbReference type="STRING" id="1523247.SAMN05660464_3690"/>
<proteinExistence type="predicted"/>
<name>A0A1I5RS89_9ACTN</name>
<evidence type="ECO:0000313" key="1">
    <source>
        <dbReference type="EMBL" id="SFP61385.1"/>
    </source>
</evidence>
<protein>
    <submittedName>
        <fullName evidence="1">AAA domain-containing protein</fullName>
    </submittedName>
</protein>
<keyword evidence="2" id="KW-1185">Reference proteome</keyword>
<dbReference type="InterPro" id="IPR027417">
    <property type="entry name" value="P-loop_NTPase"/>
</dbReference>
<accession>A0A1I5RS89</accession>
<dbReference type="AlphaFoldDB" id="A0A1I5RS89"/>
<dbReference type="EMBL" id="FOWQ01000006">
    <property type="protein sequence ID" value="SFP61385.1"/>
    <property type="molecule type" value="Genomic_DNA"/>
</dbReference>
<dbReference type="Pfam" id="PF13481">
    <property type="entry name" value="AAA_25"/>
    <property type="match status" value="1"/>
</dbReference>
<gene>
    <name evidence="1" type="ORF">SAMN05660464_3690</name>
</gene>
<evidence type="ECO:0000313" key="2">
    <source>
        <dbReference type="Proteomes" id="UP000198857"/>
    </source>
</evidence>
<sequence>MGSRRGLDAGYARTLRRLCAHRRHLPRRHRPRVLAEASARPGRNGVSGVHSVRGCCQVHRAGDHVYGRPDRVARVRCRVDLGLRAGRGVPMTTSRNRLQTDITTAVAASTGAGLRFRDVFDPADWPELEREPHLIAGLLSTTLTVLSGAPTAGKTHLAVGMAAALLNGEREFLGRELSGELNAVAFVCTDADGAASVRRRIAPLVAAPSRKRVRVVDYSATGDAEWTALVHAVTGLAPGLLVVDNVLGVVDDVHDNGQARRMIGPLLRLTQQGTAVLLLTHTGEPGPTGPAHGVNAPIGARTWTVAARVKAVLTSREKDHRRQLAVRSNDGEPVALNASLDVMGDAPVWTLWTGDGEREQRRESRTAPAVTWDALADRVVREQPRARSLSALGDHYAASVNRSPVTVRTSLKGRVRLSGDRWERTP</sequence>
<dbReference type="SUPFAM" id="SSF52540">
    <property type="entry name" value="P-loop containing nucleoside triphosphate hydrolases"/>
    <property type="match status" value="1"/>
</dbReference>
<dbReference type="Proteomes" id="UP000198857">
    <property type="component" value="Unassembled WGS sequence"/>
</dbReference>
<dbReference type="OrthoDB" id="3994071at2"/>